<dbReference type="AlphaFoldDB" id="E1T9Y8"/>
<proteinExistence type="predicted"/>
<evidence type="ECO:0000256" key="1">
    <source>
        <dbReference type="SAM" id="MobiDB-lite"/>
    </source>
</evidence>
<feature type="compositionally biased region" description="Basic and acidic residues" evidence="1">
    <location>
        <begin position="7"/>
        <end position="19"/>
    </location>
</feature>
<organism evidence="2">
    <name type="scientific">Burkholderia sp. (strain CCGE1003)</name>
    <dbReference type="NCBI Taxonomy" id="640512"/>
    <lineage>
        <taxon>Bacteria</taxon>
        <taxon>Pseudomonadati</taxon>
        <taxon>Pseudomonadota</taxon>
        <taxon>Betaproteobacteria</taxon>
        <taxon>Burkholderiales</taxon>
        <taxon>Burkholderiaceae</taxon>
        <taxon>Burkholderia</taxon>
    </lineage>
</organism>
<gene>
    <name evidence="2" type="ordered locus">BC1003_1912</name>
</gene>
<protein>
    <submittedName>
        <fullName evidence="2">Uncharacterized protein</fullName>
    </submittedName>
</protein>
<reference evidence="2" key="1">
    <citation type="submission" date="2010-09" db="EMBL/GenBank/DDBJ databases">
        <title>Complete sequence of chromosome1 of Burkholderia sp. CCGE1003.</title>
        <authorList>
            <consortium name="US DOE Joint Genome Institute"/>
            <person name="Lucas S."/>
            <person name="Copeland A."/>
            <person name="Lapidus A."/>
            <person name="Cheng J.-F."/>
            <person name="Bruce D."/>
            <person name="Goodwin L."/>
            <person name="Pitluck S."/>
            <person name="Daligault H."/>
            <person name="Davenport K."/>
            <person name="Detter J.C."/>
            <person name="Han C."/>
            <person name="Tapia R."/>
            <person name="Land M."/>
            <person name="Hauser L."/>
            <person name="Jeffries C."/>
            <person name="Kyrpides N."/>
            <person name="Ivanova N."/>
            <person name="Ovchinnikova G."/>
            <person name="Martinez-Romero E."/>
            <person name="Rogel M.A."/>
            <person name="Auchtung J."/>
            <person name="Tiedje J.M."/>
            <person name="Woyke T."/>
        </authorList>
    </citation>
    <scope>NUCLEOTIDE SEQUENCE</scope>
    <source>
        <strain evidence="2">CCGE1003</strain>
    </source>
</reference>
<feature type="region of interest" description="Disordered" evidence="1">
    <location>
        <begin position="1"/>
        <end position="52"/>
    </location>
</feature>
<sequence length="131" mass="14860">MRGRINRAGEAKGLKRLAEENAGESPMEPDVSMLPASALPSPAIRNGVKTERDTQPVQVRMLKAQIKVLKQIATQEERSASDVIRELVDRYIEECLRTWPEGDRLDILQSTIRQAGYWDEFERAPSTWPNV</sequence>
<dbReference type="SUPFAM" id="SSF47598">
    <property type="entry name" value="Ribbon-helix-helix"/>
    <property type="match status" value="1"/>
</dbReference>
<dbReference type="KEGG" id="bgf:BC1003_1912"/>
<dbReference type="GO" id="GO:0006355">
    <property type="term" value="P:regulation of DNA-templated transcription"/>
    <property type="evidence" value="ECO:0007669"/>
    <property type="project" value="InterPro"/>
</dbReference>
<dbReference type="HOGENOM" id="CLU_1923661_0_0_4"/>
<dbReference type="EMBL" id="CP002217">
    <property type="protein sequence ID" value="ADN57876.1"/>
    <property type="molecule type" value="Genomic_DNA"/>
</dbReference>
<dbReference type="InterPro" id="IPR010985">
    <property type="entry name" value="Ribbon_hlx_hlx"/>
</dbReference>
<name>E1T9Y8_BURSG</name>
<accession>E1T9Y8</accession>
<evidence type="ECO:0000313" key="2">
    <source>
        <dbReference type="EMBL" id="ADN57876.1"/>
    </source>
</evidence>